<dbReference type="InterPro" id="IPR013103">
    <property type="entry name" value="RVT_2"/>
</dbReference>
<sequence length="163" mass="18403">MVTSTGIIVSVAIPVCSRTLTRATFYRFARVLSVASPPSVLCARARSSMGLHKVFKLSRLPTGARALGYRWVFTRKEDAEGNIISYKARLVIQGFAPRLGIDYHKTFALLIGIMRPNPVIKAWSSSKMRRLSKVITLEDDEDEDEMRMRMRLWKKKTGISAPN</sequence>
<dbReference type="OrthoDB" id="3054497at2759"/>
<evidence type="ECO:0000313" key="2">
    <source>
        <dbReference type="EMBL" id="SCZ93649.1"/>
    </source>
</evidence>
<organism evidence="2 3">
    <name type="scientific">Microbotryum saponariae</name>
    <dbReference type="NCBI Taxonomy" id="289078"/>
    <lineage>
        <taxon>Eukaryota</taxon>
        <taxon>Fungi</taxon>
        <taxon>Dikarya</taxon>
        <taxon>Basidiomycota</taxon>
        <taxon>Pucciniomycotina</taxon>
        <taxon>Microbotryomycetes</taxon>
        <taxon>Microbotryales</taxon>
        <taxon>Microbotryaceae</taxon>
        <taxon>Microbotryum</taxon>
    </lineage>
</organism>
<gene>
    <name evidence="2" type="ORF">BZ3500_MVSOF-1268-A1-R1_CHR6-3G08794</name>
</gene>
<dbReference type="Pfam" id="PF07727">
    <property type="entry name" value="RVT_2"/>
    <property type="match status" value="1"/>
</dbReference>
<keyword evidence="3" id="KW-1185">Reference proteome</keyword>
<evidence type="ECO:0000313" key="3">
    <source>
        <dbReference type="Proteomes" id="UP000249723"/>
    </source>
</evidence>
<dbReference type="Proteomes" id="UP000249723">
    <property type="component" value="Unassembled WGS sequence"/>
</dbReference>
<reference evidence="3" key="1">
    <citation type="submission" date="2016-10" db="EMBL/GenBank/DDBJ databases">
        <authorList>
            <person name="Jeantristanb JTB J.-T."/>
            <person name="Ricardo R."/>
        </authorList>
    </citation>
    <scope>NUCLEOTIDE SEQUENCE [LARGE SCALE GENOMIC DNA]</scope>
</reference>
<evidence type="ECO:0000259" key="1">
    <source>
        <dbReference type="Pfam" id="PF07727"/>
    </source>
</evidence>
<proteinExistence type="predicted"/>
<dbReference type="STRING" id="289078.A0A2X0MDS5"/>
<dbReference type="EMBL" id="FMWP01000048">
    <property type="protein sequence ID" value="SCZ93649.1"/>
    <property type="molecule type" value="Genomic_DNA"/>
</dbReference>
<accession>A0A2X0MDS5</accession>
<name>A0A2X0MDS5_9BASI</name>
<protein>
    <submittedName>
        <fullName evidence="2">BZ3500_MvSof-1268-A1-R1_Chr6-3g08794 protein</fullName>
    </submittedName>
</protein>
<dbReference type="AlphaFoldDB" id="A0A2X0MDS5"/>
<feature type="domain" description="Reverse transcriptase Ty1/copia-type" evidence="1">
    <location>
        <begin position="53"/>
        <end position="111"/>
    </location>
</feature>